<feature type="region of interest" description="Disordered" evidence="8">
    <location>
        <begin position="519"/>
        <end position="560"/>
    </location>
</feature>
<evidence type="ECO:0000256" key="6">
    <source>
        <dbReference type="ARBA" id="ARBA00022892"/>
    </source>
</evidence>
<keyword evidence="4 7" id="KW-0863">Zinc-finger</keyword>
<feature type="compositionally biased region" description="Polar residues" evidence="8">
    <location>
        <begin position="174"/>
        <end position="189"/>
    </location>
</feature>
<dbReference type="PANTHER" id="PTHR45686:SF4">
    <property type="entry name" value="ADP-RIBOSYLATION FACTOR GTPASE ACTIVATING PROTEIN 3, ISOFORM H"/>
    <property type="match status" value="1"/>
</dbReference>
<feature type="compositionally biased region" description="Polar residues" evidence="8">
    <location>
        <begin position="222"/>
        <end position="243"/>
    </location>
</feature>
<dbReference type="PROSITE" id="PS50115">
    <property type="entry name" value="ARFGAP"/>
    <property type="match status" value="1"/>
</dbReference>
<comment type="subcellular location">
    <subcellularLocation>
        <location evidence="1">Golgi apparatus membrane</location>
        <topology evidence="1">Peripheral membrane protein</topology>
        <orientation evidence="1">Cytoplasmic side</orientation>
    </subcellularLocation>
</comment>
<evidence type="ECO:0000259" key="9">
    <source>
        <dbReference type="PROSITE" id="PS50115"/>
    </source>
</evidence>
<protein>
    <submittedName>
        <fullName evidence="10">Arf GTPase activating protein 10</fullName>
    </submittedName>
</protein>
<gene>
    <name evidence="10" type="primary">Arfgap2-001</name>
</gene>
<evidence type="ECO:0000256" key="7">
    <source>
        <dbReference type="PROSITE-ProRule" id="PRU00288"/>
    </source>
</evidence>
<evidence type="ECO:0000256" key="3">
    <source>
        <dbReference type="ARBA" id="ARBA00022723"/>
    </source>
</evidence>
<dbReference type="Gene3D" id="1.10.220.150">
    <property type="entry name" value="Arf GTPase activating protein"/>
    <property type="match status" value="1"/>
</dbReference>
<name>A0A6F9D7G7_9ASCI</name>
<evidence type="ECO:0000256" key="4">
    <source>
        <dbReference type="ARBA" id="ARBA00022771"/>
    </source>
</evidence>
<dbReference type="InterPro" id="IPR038508">
    <property type="entry name" value="ArfGAP_dom_sf"/>
</dbReference>
<dbReference type="CDD" id="cd08959">
    <property type="entry name" value="ArfGap_ArfGap1_like"/>
    <property type="match status" value="1"/>
</dbReference>
<dbReference type="InterPro" id="IPR037278">
    <property type="entry name" value="ARFGAP/RecO"/>
</dbReference>
<dbReference type="GO" id="GO:0000139">
    <property type="term" value="C:Golgi membrane"/>
    <property type="evidence" value="ECO:0007669"/>
    <property type="project" value="UniProtKB-SubCell"/>
</dbReference>
<proteinExistence type="evidence at transcript level"/>
<evidence type="ECO:0000256" key="1">
    <source>
        <dbReference type="ARBA" id="ARBA00004255"/>
    </source>
</evidence>
<feature type="region of interest" description="Disordered" evidence="8">
    <location>
        <begin position="222"/>
        <end position="281"/>
    </location>
</feature>
<feature type="compositionally biased region" description="Low complexity" evidence="8">
    <location>
        <begin position="352"/>
        <end position="376"/>
    </location>
</feature>
<evidence type="ECO:0000256" key="5">
    <source>
        <dbReference type="ARBA" id="ARBA00022833"/>
    </source>
</evidence>
<feature type="compositionally biased region" description="Polar residues" evidence="8">
    <location>
        <begin position="427"/>
        <end position="443"/>
    </location>
</feature>
<dbReference type="PANTHER" id="PTHR45686">
    <property type="entry name" value="ADP-RIBOSYLATION FACTOR GTPASE ACTIVATING PROTEIN 3, ISOFORM H-RELATED"/>
    <property type="match status" value="1"/>
</dbReference>
<dbReference type="PRINTS" id="PR00405">
    <property type="entry name" value="REVINTRACTNG"/>
</dbReference>
<dbReference type="SUPFAM" id="SSF57863">
    <property type="entry name" value="ArfGap/RecO-like zinc finger"/>
    <property type="match status" value="1"/>
</dbReference>
<evidence type="ECO:0000256" key="8">
    <source>
        <dbReference type="SAM" id="MobiDB-lite"/>
    </source>
</evidence>
<dbReference type="InterPro" id="IPR001164">
    <property type="entry name" value="ArfGAP_dom"/>
</dbReference>
<keyword evidence="5" id="KW-0862">Zinc</keyword>
<keyword evidence="6" id="KW-0813">Transport</keyword>
<dbReference type="FunFam" id="1.10.220.150:FF:000004">
    <property type="entry name" value="Putative ADP-ribosylation factor GTPase-activating protein 2"/>
    <property type="match status" value="1"/>
</dbReference>
<feature type="domain" description="Arf-GAP" evidence="9">
    <location>
        <begin position="9"/>
        <end position="127"/>
    </location>
</feature>
<dbReference type="GO" id="GO:0005096">
    <property type="term" value="F:GTPase activator activity"/>
    <property type="evidence" value="ECO:0007669"/>
    <property type="project" value="UniProtKB-KW"/>
</dbReference>
<feature type="region of interest" description="Disordered" evidence="8">
    <location>
        <begin position="584"/>
        <end position="637"/>
    </location>
</feature>
<dbReference type="GO" id="GO:0048205">
    <property type="term" value="P:COPI coating of Golgi vesicle"/>
    <property type="evidence" value="ECO:0007669"/>
    <property type="project" value="TreeGrafter"/>
</dbReference>
<feature type="compositionally biased region" description="Polar residues" evidence="8">
    <location>
        <begin position="251"/>
        <end position="265"/>
    </location>
</feature>
<keyword evidence="6" id="KW-0931">ER-Golgi transport</keyword>
<dbReference type="Pfam" id="PF01412">
    <property type="entry name" value="ArfGap"/>
    <property type="match status" value="1"/>
</dbReference>
<feature type="compositionally biased region" description="Polar residues" evidence="8">
    <location>
        <begin position="625"/>
        <end position="637"/>
    </location>
</feature>
<feature type="compositionally biased region" description="Acidic residues" evidence="8">
    <location>
        <begin position="495"/>
        <end position="505"/>
    </location>
</feature>
<sequence>MTAPLEDIKTIFKRLRSVKTNKTCFDCGAKNPTWASITYGVFLCIDCSGVHRSLGVHLTFIRSVELDQKWTWEQLRSMQVGGNAAARAFFRSHGSSISSDDLQAKYNSRAAVLYRGKLNTLTTETMKKYGSTVLHIPSKMDDHLTSQNSKSAEEDFFTKFSGSSLSPAAKLGPTNGSTTNGASPGLKTVTSSPAIMSMKIEAAENDQLSQKENAFFENFTSQKSTSLKSSPVTNRKTENTSAPTKGPSIDSALTSWNSSLSNDQSLAKHDEKEVLSPNTVRSKEDEFFSSLGVPAPVVKTSETLVLKDSKQDSPAPDTENNSEESDDWPDMGEQETEKANTVIQKQESVKLPKPSTVVESSSVSLAAPSSKQSSLLSKKKKGASSKKGGFGAQRVKTNFQSLEASAKKAETIQESLPTKSKEHELSTRLSYSDNKKSPGNVTKQQKEVSERLGMGTRTTNMSHTAAMQTIQQENPNSRKSRNQFGGRRKNRYLDYDDSSDSDGEVDDFFVVKKSPSYLQDIKSDYSKPKNTWSSENNGSGMDSYRSKPSRPDTLNTGMQNDMRDKLKNAKSISSDMFENSADIESQHFSWSSDRPQARARLNKFEGQSSISSDAYFGRESKTSSHHTSSPNLPSPILSTDITQLREGVKNMAGRLSNMASDVYNAIPINR</sequence>
<accession>A0A6F9D7G7</accession>
<feature type="compositionally biased region" description="Polar residues" evidence="8">
    <location>
        <begin position="584"/>
        <end position="594"/>
    </location>
</feature>
<feature type="compositionally biased region" description="Basic residues" evidence="8">
    <location>
        <begin position="478"/>
        <end position="490"/>
    </location>
</feature>
<evidence type="ECO:0000313" key="10">
    <source>
        <dbReference type="EMBL" id="CAB3222747.1"/>
    </source>
</evidence>
<dbReference type="GO" id="GO:0008270">
    <property type="term" value="F:zinc ion binding"/>
    <property type="evidence" value="ECO:0007669"/>
    <property type="project" value="UniProtKB-KW"/>
</dbReference>
<dbReference type="SMART" id="SM00105">
    <property type="entry name" value="ArfGap"/>
    <property type="match status" value="1"/>
</dbReference>
<keyword evidence="2" id="KW-0343">GTPase activation</keyword>
<evidence type="ECO:0000256" key="2">
    <source>
        <dbReference type="ARBA" id="ARBA00022468"/>
    </source>
</evidence>
<feature type="compositionally biased region" description="Polar residues" evidence="8">
    <location>
        <begin position="528"/>
        <end position="540"/>
    </location>
</feature>
<reference evidence="10" key="1">
    <citation type="submission" date="2020-04" db="EMBL/GenBank/DDBJ databases">
        <authorList>
            <person name="Neveu A P."/>
        </authorList>
    </citation>
    <scope>NUCLEOTIDE SEQUENCE</scope>
    <source>
        <tissue evidence="10">Whole embryo</tissue>
    </source>
</reference>
<dbReference type="EMBL" id="LR783001">
    <property type="protein sequence ID" value="CAB3222747.1"/>
    <property type="molecule type" value="mRNA"/>
</dbReference>
<keyword evidence="3" id="KW-0479">Metal-binding</keyword>
<organism evidence="10">
    <name type="scientific">Phallusia mammillata</name>
    <dbReference type="NCBI Taxonomy" id="59560"/>
    <lineage>
        <taxon>Eukaryota</taxon>
        <taxon>Metazoa</taxon>
        <taxon>Chordata</taxon>
        <taxon>Tunicata</taxon>
        <taxon>Ascidiacea</taxon>
        <taxon>Phlebobranchia</taxon>
        <taxon>Ascidiidae</taxon>
        <taxon>Phallusia</taxon>
    </lineage>
</organism>
<feature type="region of interest" description="Disordered" evidence="8">
    <location>
        <begin position="302"/>
        <end position="505"/>
    </location>
</feature>
<feature type="compositionally biased region" description="Polar residues" evidence="8">
    <location>
        <begin position="456"/>
        <end position="477"/>
    </location>
</feature>
<feature type="region of interest" description="Disordered" evidence="8">
    <location>
        <begin position="167"/>
        <end position="189"/>
    </location>
</feature>
<dbReference type="AlphaFoldDB" id="A0A6F9D7G7"/>
<feature type="compositionally biased region" description="Acidic residues" evidence="8">
    <location>
        <begin position="320"/>
        <end position="334"/>
    </location>
</feature>